<dbReference type="EMBL" id="JAPEVB010000004">
    <property type="protein sequence ID" value="KAJ4389441.1"/>
    <property type="molecule type" value="Genomic_DNA"/>
</dbReference>
<comment type="caution">
    <text evidence="5">The sequence shown here is derived from an EMBL/GenBank/DDBJ whole genome shotgun (WGS) entry which is preliminary data.</text>
</comment>
<dbReference type="GO" id="GO:0016491">
    <property type="term" value="F:oxidoreductase activity"/>
    <property type="evidence" value="ECO:0007669"/>
    <property type="project" value="UniProtKB-KW"/>
</dbReference>
<feature type="domain" description="FAD/NAD(P)-binding" evidence="4">
    <location>
        <begin position="8"/>
        <end position="301"/>
    </location>
</feature>
<protein>
    <recommendedName>
        <fullName evidence="4">FAD/NAD(P)-binding domain-containing protein</fullName>
    </recommendedName>
</protein>
<evidence type="ECO:0000259" key="4">
    <source>
        <dbReference type="Pfam" id="PF07992"/>
    </source>
</evidence>
<dbReference type="PRINTS" id="PR00469">
    <property type="entry name" value="PNDRDTASEII"/>
</dbReference>
<evidence type="ECO:0000313" key="6">
    <source>
        <dbReference type="Proteomes" id="UP001140453"/>
    </source>
</evidence>
<dbReference type="Pfam" id="PF07992">
    <property type="entry name" value="Pyr_redox_2"/>
    <property type="match status" value="1"/>
</dbReference>
<sequence>MTTPNKVYDVLIVGGGPAGLSIATTIVRQLQTAIVLDSGTYRNSRSEHMHGVPAFDHVDPVVFRTKAKGDILKRYDTVEFRKTRVTEIKKLDSGIFQATDWQDNVFYGRKVALATGVKDIMPDIDGYDECWGRGIFHCLFCHGFEERGGDSVGLLATGLFNSAAMVSHVSAMALNLAKKLTIYTNGNEEIAADIETNAHIADLQTRVTVEKRKIKSLKMVALWEASDVVVTLEDGTEINETFLVGHPEVELNGPFVAQLGLETGPQGEIKVSAPFNETSVHGVFAAGDVASQMRVVPNALYGGSMVGAGLVAQLLAEKAKAS</sequence>
<dbReference type="InterPro" id="IPR050097">
    <property type="entry name" value="Ferredoxin-NADP_redctase_2"/>
</dbReference>
<keyword evidence="2" id="KW-0285">Flavoprotein</keyword>
<dbReference type="PRINTS" id="PR00368">
    <property type="entry name" value="FADPNR"/>
</dbReference>
<proteinExistence type="inferred from homology"/>
<reference evidence="5" key="1">
    <citation type="submission" date="2022-10" db="EMBL/GenBank/DDBJ databases">
        <title>Tapping the CABI collections for fungal endophytes: first genome assemblies for Collariella, Neodidymelliopsis, Ascochyta clinopodiicola, Didymella pomorum, Didymosphaeria variabile, Neocosmospora piperis and Neocucurbitaria cava.</title>
        <authorList>
            <person name="Hill R."/>
        </authorList>
    </citation>
    <scope>NUCLEOTIDE SEQUENCE</scope>
    <source>
        <strain evidence="5">IMI 355082</strain>
    </source>
</reference>
<dbReference type="InterPro" id="IPR023753">
    <property type="entry name" value="FAD/NAD-binding_dom"/>
</dbReference>
<keyword evidence="6" id="KW-1185">Reference proteome</keyword>
<evidence type="ECO:0000313" key="5">
    <source>
        <dbReference type="EMBL" id="KAJ4389441.1"/>
    </source>
</evidence>
<comment type="similarity">
    <text evidence="1">Belongs to the class-II pyridine nucleotide-disulfide oxidoreductase family.</text>
</comment>
<evidence type="ECO:0000256" key="2">
    <source>
        <dbReference type="ARBA" id="ARBA00022630"/>
    </source>
</evidence>
<dbReference type="GO" id="GO:0097237">
    <property type="term" value="P:cellular response to toxic substance"/>
    <property type="evidence" value="ECO:0007669"/>
    <property type="project" value="UniProtKB-ARBA"/>
</dbReference>
<organism evidence="5 6">
    <name type="scientific">Gnomoniopsis smithogilvyi</name>
    <dbReference type="NCBI Taxonomy" id="1191159"/>
    <lineage>
        <taxon>Eukaryota</taxon>
        <taxon>Fungi</taxon>
        <taxon>Dikarya</taxon>
        <taxon>Ascomycota</taxon>
        <taxon>Pezizomycotina</taxon>
        <taxon>Sordariomycetes</taxon>
        <taxon>Sordariomycetidae</taxon>
        <taxon>Diaporthales</taxon>
        <taxon>Gnomoniaceae</taxon>
        <taxon>Gnomoniopsis</taxon>
    </lineage>
</organism>
<evidence type="ECO:0000256" key="3">
    <source>
        <dbReference type="ARBA" id="ARBA00023002"/>
    </source>
</evidence>
<dbReference type="Gene3D" id="3.50.50.60">
    <property type="entry name" value="FAD/NAD(P)-binding domain"/>
    <property type="match status" value="2"/>
</dbReference>
<dbReference type="AlphaFoldDB" id="A0A9W8YRM3"/>
<gene>
    <name evidence="5" type="ORF">N0V93_006909</name>
</gene>
<accession>A0A9W8YRM3</accession>
<dbReference type="SUPFAM" id="SSF51905">
    <property type="entry name" value="FAD/NAD(P)-binding domain"/>
    <property type="match status" value="1"/>
</dbReference>
<dbReference type="PANTHER" id="PTHR48105">
    <property type="entry name" value="THIOREDOXIN REDUCTASE 1-RELATED-RELATED"/>
    <property type="match status" value="1"/>
</dbReference>
<dbReference type="Proteomes" id="UP001140453">
    <property type="component" value="Unassembled WGS sequence"/>
</dbReference>
<dbReference type="OrthoDB" id="10260355at2759"/>
<evidence type="ECO:0000256" key="1">
    <source>
        <dbReference type="ARBA" id="ARBA00009333"/>
    </source>
</evidence>
<name>A0A9W8YRM3_9PEZI</name>
<keyword evidence="3" id="KW-0560">Oxidoreductase</keyword>
<dbReference type="InterPro" id="IPR036188">
    <property type="entry name" value="FAD/NAD-bd_sf"/>
</dbReference>